<accession>A0A0G1RI42</accession>
<feature type="compositionally biased region" description="Polar residues" evidence="1">
    <location>
        <begin position="169"/>
        <end position="180"/>
    </location>
</feature>
<evidence type="ECO:0000313" key="3">
    <source>
        <dbReference type="Proteomes" id="UP000034607"/>
    </source>
</evidence>
<organism evidence="2 3">
    <name type="scientific">Candidatus Amesbacteria bacterium GW2011_GWA2_47_11</name>
    <dbReference type="NCBI Taxonomy" id="1618357"/>
    <lineage>
        <taxon>Bacteria</taxon>
        <taxon>Candidatus Amesiibacteriota</taxon>
    </lineage>
</organism>
<proteinExistence type="predicted"/>
<protein>
    <submittedName>
        <fullName evidence="2">Uncharacterized protein</fullName>
    </submittedName>
</protein>
<dbReference type="EMBL" id="LCNM01000001">
    <property type="protein sequence ID" value="KKU56984.1"/>
    <property type="molecule type" value="Genomic_DNA"/>
</dbReference>
<evidence type="ECO:0000313" key="2">
    <source>
        <dbReference type="EMBL" id="KKU56984.1"/>
    </source>
</evidence>
<dbReference type="AlphaFoldDB" id="A0A0G1RI42"/>
<name>A0A0G1RI42_9BACT</name>
<gene>
    <name evidence="2" type="ORF">UX78_C0001G0037</name>
</gene>
<feature type="region of interest" description="Disordered" evidence="1">
    <location>
        <begin position="161"/>
        <end position="180"/>
    </location>
</feature>
<dbReference type="Proteomes" id="UP000034607">
    <property type="component" value="Unassembled WGS sequence"/>
</dbReference>
<comment type="caution">
    <text evidence="2">The sequence shown here is derived from an EMBL/GenBank/DDBJ whole genome shotgun (WGS) entry which is preliminary data.</text>
</comment>
<sequence>MAEQEPPSELTYNQQVENARKDVGAGNIDNLTAEIYPALGQVRLAVLQIGAIQVLIDEARTARFVVRDDPNALLGPASYLFKLTEAAIAISDSMPKNPNAGHMSANFYPSQEEIKAMEWCIQYGFTGALNTLNFPSLAAVPGEILDRIRIIAMENDQAFRKREKRKSAPSLTLDQPLQKD</sequence>
<reference evidence="2 3" key="1">
    <citation type="journal article" date="2015" name="Nature">
        <title>rRNA introns, odd ribosomes, and small enigmatic genomes across a large radiation of phyla.</title>
        <authorList>
            <person name="Brown C.T."/>
            <person name="Hug L.A."/>
            <person name="Thomas B.C."/>
            <person name="Sharon I."/>
            <person name="Castelle C.J."/>
            <person name="Singh A."/>
            <person name="Wilkins M.J."/>
            <person name="Williams K.H."/>
            <person name="Banfield J.F."/>
        </authorList>
    </citation>
    <scope>NUCLEOTIDE SEQUENCE [LARGE SCALE GENOMIC DNA]</scope>
</reference>
<evidence type="ECO:0000256" key="1">
    <source>
        <dbReference type="SAM" id="MobiDB-lite"/>
    </source>
</evidence>